<feature type="domain" description="Acyl-CoA dehydrogenase C-terminal" evidence="5">
    <location>
        <begin position="244"/>
        <end position="363"/>
    </location>
</feature>
<dbReference type="PIRSF" id="PIRSF016578">
    <property type="entry name" value="HsaA"/>
    <property type="match status" value="1"/>
</dbReference>
<dbReference type="InterPro" id="IPR013107">
    <property type="entry name" value="Acyl-CoA_DH_C"/>
</dbReference>
<dbReference type="InterPro" id="IPR013786">
    <property type="entry name" value="AcylCoA_DH/ox_N"/>
</dbReference>
<dbReference type="GO" id="GO:0050660">
    <property type="term" value="F:flavin adenine dinucleotide binding"/>
    <property type="evidence" value="ECO:0007669"/>
    <property type="project" value="InterPro"/>
</dbReference>
<dbReference type="EMBL" id="CP029550">
    <property type="protein sequence ID" value="AWN43598.1"/>
    <property type="molecule type" value="Genomic_DNA"/>
</dbReference>
<dbReference type="PANTHER" id="PTHR43831:SF1">
    <property type="entry name" value="ISOBUTYRYL-COA DEHYDROGENASE, MITOCHONDRIAL"/>
    <property type="match status" value="1"/>
</dbReference>
<proteinExistence type="predicted"/>
<feature type="domain" description="Acyl-CoA oxidase/dehydrogenase middle" evidence="3">
    <location>
        <begin position="123"/>
        <end position="213"/>
    </location>
</feature>
<dbReference type="GO" id="GO:0016627">
    <property type="term" value="F:oxidoreductase activity, acting on the CH-CH group of donors"/>
    <property type="evidence" value="ECO:0007669"/>
    <property type="project" value="InterPro"/>
</dbReference>
<dbReference type="Gene3D" id="1.20.140.10">
    <property type="entry name" value="Butyryl-CoA Dehydrogenase, subunit A, domain 3"/>
    <property type="match status" value="1"/>
</dbReference>
<dbReference type="SUPFAM" id="SSF56645">
    <property type="entry name" value="Acyl-CoA dehydrogenase NM domain-like"/>
    <property type="match status" value="1"/>
</dbReference>
<dbReference type="KEGG" id="mets:DK389_27695"/>
<dbReference type="InterPro" id="IPR052547">
    <property type="entry name" value="Mito_Isobutyryl-CoADH"/>
</dbReference>
<protein>
    <submittedName>
        <fullName evidence="6">Acyl-CoA dehydrogenase</fullName>
    </submittedName>
</protein>
<dbReference type="CDD" id="cd00567">
    <property type="entry name" value="ACAD"/>
    <property type="match status" value="1"/>
</dbReference>
<feature type="domain" description="Acyl-CoA dehydrogenase/oxidase N-terminal" evidence="4">
    <location>
        <begin position="10"/>
        <end position="96"/>
    </location>
</feature>
<dbReference type="InterPro" id="IPR006091">
    <property type="entry name" value="Acyl-CoA_Oxase/DH_mid-dom"/>
</dbReference>
<dbReference type="InterPro" id="IPR046373">
    <property type="entry name" value="Acyl-CoA_Oxase/DH_mid-dom_sf"/>
</dbReference>
<reference evidence="7" key="1">
    <citation type="submission" date="2018-05" db="EMBL/GenBank/DDBJ databases">
        <title>Complete Genome Sequence of Methylobacterium sp. 17SD2-17.</title>
        <authorList>
            <person name="Srinivasan S."/>
        </authorList>
    </citation>
    <scope>NUCLEOTIDE SEQUENCE [LARGE SCALE GENOMIC DNA]</scope>
    <source>
        <strain evidence="7">17SD2-17</strain>
    </source>
</reference>
<evidence type="ECO:0000256" key="1">
    <source>
        <dbReference type="ARBA" id="ARBA00022630"/>
    </source>
</evidence>
<dbReference type="SUPFAM" id="SSF47203">
    <property type="entry name" value="Acyl-CoA dehydrogenase C-terminal domain-like"/>
    <property type="match status" value="1"/>
</dbReference>
<dbReference type="InterPro" id="IPR037069">
    <property type="entry name" value="AcylCoA_DH/ox_N_sf"/>
</dbReference>
<evidence type="ECO:0000259" key="3">
    <source>
        <dbReference type="Pfam" id="PF02770"/>
    </source>
</evidence>
<evidence type="ECO:0000259" key="5">
    <source>
        <dbReference type="Pfam" id="PF08028"/>
    </source>
</evidence>
<dbReference type="InterPro" id="IPR009100">
    <property type="entry name" value="AcylCoA_DH/oxidase_NM_dom_sf"/>
</dbReference>
<dbReference type="Pfam" id="PF02770">
    <property type="entry name" value="Acyl-CoA_dh_M"/>
    <property type="match status" value="1"/>
</dbReference>
<dbReference type="Pfam" id="PF08028">
    <property type="entry name" value="Acyl-CoA_dh_2"/>
    <property type="match status" value="1"/>
</dbReference>
<evidence type="ECO:0000313" key="7">
    <source>
        <dbReference type="Proteomes" id="UP000245926"/>
    </source>
</evidence>
<dbReference type="Pfam" id="PF02771">
    <property type="entry name" value="Acyl-CoA_dh_N"/>
    <property type="match status" value="1"/>
</dbReference>
<evidence type="ECO:0000256" key="2">
    <source>
        <dbReference type="ARBA" id="ARBA00023002"/>
    </source>
</evidence>
<accession>A0A2U8WDL0</accession>
<evidence type="ECO:0000313" key="6">
    <source>
        <dbReference type="EMBL" id="AWN43598.1"/>
    </source>
</evidence>
<keyword evidence="7" id="KW-1185">Reference proteome</keyword>
<dbReference type="InterPro" id="IPR036250">
    <property type="entry name" value="AcylCo_DH-like_C"/>
</dbReference>
<dbReference type="Proteomes" id="UP000245926">
    <property type="component" value="Chromosome"/>
</dbReference>
<dbReference type="RefSeq" id="WP_109894548.1">
    <property type="nucleotide sequence ID" value="NZ_CP029550.1"/>
</dbReference>
<dbReference type="Gene3D" id="2.40.110.10">
    <property type="entry name" value="Butyryl-CoA Dehydrogenase, subunit A, domain 2"/>
    <property type="match status" value="1"/>
</dbReference>
<gene>
    <name evidence="6" type="ORF">DK389_27695</name>
</gene>
<dbReference type="AlphaFoldDB" id="A0A2U8WDL0"/>
<keyword evidence="2" id="KW-0560">Oxidoreductase</keyword>
<dbReference type="PANTHER" id="PTHR43831">
    <property type="entry name" value="ISOBUTYRYL-COA DEHYDROGENASE"/>
    <property type="match status" value="1"/>
</dbReference>
<organism evidence="6 7">
    <name type="scientific">Methylobacterium durans</name>
    <dbReference type="NCBI Taxonomy" id="2202825"/>
    <lineage>
        <taxon>Bacteria</taxon>
        <taxon>Pseudomonadati</taxon>
        <taxon>Pseudomonadota</taxon>
        <taxon>Alphaproteobacteria</taxon>
        <taxon>Hyphomicrobiales</taxon>
        <taxon>Methylobacteriaceae</taxon>
        <taxon>Methylobacterium</taxon>
    </lineage>
</organism>
<keyword evidence="1" id="KW-0285">Flavoprotein</keyword>
<evidence type="ECO:0000259" key="4">
    <source>
        <dbReference type="Pfam" id="PF02771"/>
    </source>
</evidence>
<dbReference type="OrthoDB" id="2986495at2"/>
<sequence length="381" mass="39850">MNAAVPSLDVARTLAQSFAERAAEHDRTGAFPHDNIAALREAGILALCVPRRLGGGGAGLARAAETVGAVGAGEPATALVLAMTLLQQGLVLRDGSPWPRPVADAYGRAAVVRGALINALRVEPELGTPARGGLPATIARRDGAGWRVTGRKIYSTGAPGLAYGLVFVRTDEAEPRTGNLLVPLDAPGIRVEETWDHLGLRASGSHDVVLEDVAVPGAHAVDLRAPAAWARPDPLQQAWSCALLAALYDGVARAAQGWFVRFLRERRPGSLGAPLASLARFQEAVGENERLLGVNARLVAGLAAETDAGRLPAPQESGFVKVTVTENAIAVVQRAAELCGNAGLSRANPLERHLRDVLCARIHWPQGDAVRTNAGRAILGI</sequence>
<dbReference type="Gene3D" id="1.10.540.10">
    <property type="entry name" value="Acyl-CoA dehydrogenase/oxidase, N-terminal domain"/>
    <property type="match status" value="1"/>
</dbReference>
<name>A0A2U8WDL0_9HYPH</name>